<dbReference type="eggNOG" id="COG0491">
    <property type="taxonomic scope" value="Bacteria"/>
</dbReference>
<dbReference type="PANTHER" id="PTHR42978:SF6">
    <property type="entry name" value="QUORUM-QUENCHING LACTONASE YTNP-RELATED"/>
    <property type="match status" value="1"/>
</dbReference>
<dbReference type="GO" id="GO:0046872">
    <property type="term" value="F:metal ion binding"/>
    <property type="evidence" value="ECO:0007669"/>
    <property type="project" value="UniProtKB-KW"/>
</dbReference>
<feature type="domain" description="Metallo-beta-lactamase" evidence="5">
    <location>
        <begin position="77"/>
        <end position="286"/>
    </location>
</feature>
<dbReference type="STRING" id="160488.PP_1952"/>
<dbReference type="InterPro" id="IPR051013">
    <property type="entry name" value="MBL_superfamily_lactonases"/>
</dbReference>
<dbReference type="OrthoDB" id="5443440at2"/>
<reference evidence="6 7" key="2">
    <citation type="journal article" date="2016" name="Environ. Microbiol.">
        <title>The revisited genome of Pseudomonas putida KT2440 enlightens its value as a robust metabolic chassis.</title>
        <authorList>
            <person name="Belda E."/>
            <person name="van Heck R.G."/>
            <person name="Lopez-Sanchez M.J."/>
            <person name="Cruveiller S."/>
            <person name="Barbe V."/>
            <person name="Fraser C."/>
            <person name="Klenk H.P."/>
            <person name="Petersen J."/>
            <person name="Morgat A."/>
            <person name="Nikel P.I."/>
            <person name="Vallenet D."/>
            <person name="Rouy Z."/>
            <person name="Sekowska A."/>
            <person name="Martins Dos Santos V.A."/>
            <person name="de Lorenzo V."/>
            <person name="Danchin A."/>
            <person name="Medigue C."/>
        </authorList>
    </citation>
    <scope>NUCLEOTIDE SEQUENCE [LARGE SCALE GENOMIC DNA]</scope>
    <source>
        <strain evidence="7">ATCC 47054 / DSM 6125 / CFBP 8728 / NCIMB 11950 / KT2440</strain>
    </source>
</reference>
<dbReference type="SUPFAM" id="SSF56281">
    <property type="entry name" value="Metallo-hydrolase/oxidoreductase"/>
    <property type="match status" value="1"/>
</dbReference>
<keyword evidence="3" id="KW-0378">Hydrolase</keyword>
<keyword evidence="7" id="KW-1185">Reference proteome</keyword>
<dbReference type="CDD" id="cd07720">
    <property type="entry name" value="OPHC2-like_MBL-fold"/>
    <property type="match status" value="1"/>
</dbReference>
<dbReference type="EMBL" id="AE015451">
    <property type="protein sequence ID" value="AAN67568.1"/>
    <property type="molecule type" value="Genomic_DNA"/>
</dbReference>
<evidence type="ECO:0000313" key="7">
    <source>
        <dbReference type="Proteomes" id="UP000000556"/>
    </source>
</evidence>
<evidence type="ECO:0000256" key="4">
    <source>
        <dbReference type="ARBA" id="ARBA00022833"/>
    </source>
</evidence>
<dbReference type="Proteomes" id="UP000000556">
    <property type="component" value="Chromosome"/>
</dbReference>
<evidence type="ECO:0000256" key="1">
    <source>
        <dbReference type="ARBA" id="ARBA00007749"/>
    </source>
</evidence>
<sequence>MVREDKKMNENMSKNGQTAIINPGWYRFKLGSFEITVVSDGPMPLIPPSSGFSDAPPEDVESLLSENFLPTDRLMLGMNALVINTGTHLVLVDTGMGQSMGELSRLFGPSTGHLMSNLAAAGFSPNDIDVVAITHAHPDHCWGLVDEAGEKVFPKARVAIAEEELMYWLDISNRDVSKFAEWSVDGAIKNITPYLKEAILVRDGGEVVPGITGLLCPGHSPGHSGYVISSDDTVLVTIGDLAHHHILALRHPEWKISYDTDSDLSVTSRRRILDFLAQNRLMTHGYHFPWPGIGHVAKEGDGYRWIASPSHTYLI</sequence>
<dbReference type="PaxDb" id="160488-PP_1952"/>
<proteinExistence type="inferred from homology"/>
<dbReference type="Pfam" id="PF00753">
    <property type="entry name" value="Lactamase_B"/>
    <property type="match status" value="1"/>
</dbReference>
<evidence type="ECO:0000256" key="2">
    <source>
        <dbReference type="ARBA" id="ARBA00022723"/>
    </source>
</evidence>
<dbReference type="HOGENOM" id="CLU_056519_0_0_6"/>
<accession>Q88LI0</accession>
<protein>
    <submittedName>
        <fullName evidence="6">Metallo-beta-lactamase family protein</fullName>
    </submittedName>
</protein>
<gene>
    <name evidence="6" type="ordered locus">PP_1952</name>
</gene>
<dbReference type="PhylomeDB" id="Q88LI0"/>
<dbReference type="InterPro" id="IPR036866">
    <property type="entry name" value="RibonucZ/Hydroxyglut_hydro"/>
</dbReference>
<organism evidence="6 7">
    <name type="scientific">Pseudomonas putida (strain ATCC 47054 / DSM 6125 / CFBP 8728 / NCIMB 11950 / KT2440)</name>
    <dbReference type="NCBI Taxonomy" id="160488"/>
    <lineage>
        <taxon>Bacteria</taxon>
        <taxon>Pseudomonadati</taxon>
        <taxon>Pseudomonadota</taxon>
        <taxon>Gammaproteobacteria</taxon>
        <taxon>Pseudomonadales</taxon>
        <taxon>Pseudomonadaceae</taxon>
        <taxon>Pseudomonas</taxon>
    </lineage>
</organism>
<evidence type="ECO:0000313" key="6">
    <source>
        <dbReference type="EMBL" id="AAN67568.1"/>
    </source>
</evidence>
<keyword evidence="4" id="KW-0862">Zinc</keyword>
<evidence type="ECO:0000256" key="3">
    <source>
        <dbReference type="ARBA" id="ARBA00022801"/>
    </source>
</evidence>
<comment type="similarity">
    <text evidence="1">Belongs to the metallo-beta-lactamase superfamily.</text>
</comment>
<dbReference type="KEGG" id="ppu:PP_1952"/>
<reference evidence="6 7" key="1">
    <citation type="journal article" date="2002" name="Environ. Microbiol.">
        <title>Complete genome sequence and comparative analysis of the metabolically versatile Pseudomonas putida KT2440.</title>
        <authorList>
            <person name="Nelson K.E."/>
            <person name="Weinel C."/>
            <person name="Paulsen I.T."/>
            <person name="Dodson R.J."/>
            <person name="Hilbert H."/>
            <person name="Martins dos Santos V.A."/>
            <person name="Fouts D.E."/>
            <person name="Gill S.R."/>
            <person name="Pop M."/>
            <person name="Holmes M."/>
            <person name="Brinkac L."/>
            <person name="Beanan M."/>
            <person name="DeBoy R.T."/>
            <person name="Daugherty S."/>
            <person name="Kolonay J."/>
            <person name="Madupu R."/>
            <person name="Nelson W."/>
            <person name="White O."/>
            <person name="Peterson J."/>
            <person name="Khouri H."/>
            <person name="Hance I."/>
            <person name="Chris Lee P."/>
            <person name="Holtzapple E."/>
            <person name="Scanlan D."/>
            <person name="Tran K."/>
            <person name="Moazzez A."/>
            <person name="Utterback T."/>
            <person name="Rizzo M."/>
            <person name="Lee K."/>
            <person name="Kosack D."/>
            <person name="Moestl D."/>
            <person name="Wedler H."/>
            <person name="Lauber J."/>
            <person name="Stjepandic D."/>
            <person name="Hoheisel J."/>
            <person name="Straetz M."/>
            <person name="Heim S."/>
            <person name="Kiewitz C."/>
            <person name="Eisen J.A."/>
            <person name="Timmis K.N."/>
            <person name="Dusterhoft A."/>
            <person name="Tummler B."/>
            <person name="Fraser C.M."/>
        </authorList>
    </citation>
    <scope>NUCLEOTIDE SEQUENCE [LARGE SCALE GENOMIC DNA]</scope>
    <source>
        <strain evidence="7">ATCC 47054 / DSM 6125 / CFBP 8728 / NCIMB 11950 / KT2440</strain>
    </source>
</reference>
<keyword evidence="2" id="KW-0479">Metal-binding</keyword>
<name>Q88LI0_PSEPK</name>
<dbReference type="InterPro" id="IPR001279">
    <property type="entry name" value="Metallo-B-lactamas"/>
</dbReference>
<dbReference type="BioCyc" id="PPUT160488:G1G01-2074-MONOMER"/>
<dbReference type="Gene3D" id="3.60.15.10">
    <property type="entry name" value="Ribonuclease Z/Hydroxyacylglutathione hydrolase-like"/>
    <property type="match status" value="1"/>
</dbReference>
<dbReference type="SMART" id="SM00849">
    <property type="entry name" value="Lactamase_B"/>
    <property type="match status" value="1"/>
</dbReference>
<dbReference type="PANTHER" id="PTHR42978">
    <property type="entry name" value="QUORUM-QUENCHING LACTONASE YTNP-RELATED-RELATED"/>
    <property type="match status" value="1"/>
</dbReference>
<dbReference type="GO" id="GO:0016787">
    <property type="term" value="F:hydrolase activity"/>
    <property type="evidence" value="ECO:0007669"/>
    <property type="project" value="UniProtKB-KW"/>
</dbReference>
<dbReference type="AlphaFoldDB" id="Q88LI0"/>
<evidence type="ECO:0000259" key="5">
    <source>
        <dbReference type="SMART" id="SM00849"/>
    </source>
</evidence>